<feature type="region of interest" description="Disordered" evidence="8">
    <location>
        <begin position="500"/>
        <end position="556"/>
    </location>
</feature>
<feature type="domain" description="RanBD1" evidence="9">
    <location>
        <begin position="539"/>
        <end position="659"/>
    </location>
</feature>
<dbReference type="PROSITE" id="PS50196">
    <property type="entry name" value="RANBD1"/>
    <property type="match status" value="1"/>
</dbReference>
<evidence type="ECO:0000313" key="10">
    <source>
        <dbReference type="EMBL" id="KAG0006418.1"/>
    </source>
</evidence>
<keyword evidence="5" id="KW-0811">Translocation</keyword>
<dbReference type="PANTHER" id="PTHR38697:SF1">
    <property type="entry name" value="NUCLEAR PORE COMPLEX PROTEIN SIMILAR TO S. CEREVISIAE NUP2 (EUROFUNG)"/>
    <property type="match status" value="1"/>
</dbReference>
<dbReference type="OrthoDB" id="185618at2759"/>
<dbReference type="SUPFAM" id="SSF50729">
    <property type="entry name" value="PH domain-like"/>
    <property type="match status" value="1"/>
</dbReference>
<dbReference type="GO" id="GO:0015031">
    <property type="term" value="P:protein transport"/>
    <property type="evidence" value="ECO:0007669"/>
    <property type="project" value="UniProtKB-KW"/>
</dbReference>
<evidence type="ECO:0000256" key="2">
    <source>
        <dbReference type="ARBA" id="ARBA00022448"/>
    </source>
</evidence>
<feature type="compositionally biased region" description="Low complexity" evidence="8">
    <location>
        <begin position="73"/>
        <end position="85"/>
    </location>
</feature>
<feature type="compositionally biased region" description="Polar residues" evidence="8">
    <location>
        <begin position="188"/>
        <end position="200"/>
    </location>
</feature>
<keyword evidence="3" id="KW-0509">mRNA transport</keyword>
<dbReference type="Proteomes" id="UP000749646">
    <property type="component" value="Unassembled WGS sequence"/>
</dbReference>
<evidence type="ECO:0000256" key="7">
    <source>
        <dbReference type="ARBA" id="ARBA00023242"/>
    </source>
</evidence>
<evidence type="ECO:0000256" key="1">
    <source>
        <dbReference type="ARBA" id="ARBA00004567"/>
    </source>
</evidence>
<dbReference type="GO" id="GO:0005643">
    <property type="term" value="C:nuclear pore"/>
    <property type="evidence" value="ECO:0007669"/>
    <property type="project" value="UniProtKB-SubCell"/>
</dbReference>
<keyword evidence="2" id="KW-0813">Transport</keyword>
<dbReference type="Pfam" id="PF08911">
    <property type="entry name" value="NUP50"/>
    <property type="match status" value="1"/>
</dbReference>
<dbReference type="EMBL" id="JAAAHW010000123">
    <property type="protein sequence ID" value="KAG0006418.1"/>
    <property type="molecule type" value="Genomic_DNA"/>
</dbReference>
<dbReference type="InterPro" id="IPR000156">
    <property type="entry name" value="Ran_bind_dom"/>
</dbReference>
<dbReference type="Pfam" id="PF00638">
    <property type="entry name" value="Ran_BP1"/>
    <property type="match status" value="1"/>
</dbReference>
<evidence type="ECO:0000256" key="5">
    <source>
        <dbReference type="ARBA" id="ARBA00023010"/>
    </source>
</evidence>
<accession>A0A9P6SUX0</accession>
<comment type="subcellular location">
    <subcellularLocation>
        <location evidence="1">Nucleus</location>
        <location evidence="1">Nuclear pore complex</location>
    </subcellularLocation>
</comment>
<feature type="compositionally biased region" description="Polar residues" evidence="8">
    <location>
        <begin position="134"/>
        <end position="163"/>
    </location>
</feature>
<gene>
    <name evidence="10" type="ORF">BGZ65_008285</name>
</gene>
<feature type="compositionally biased region" description="Basic and acidic residues" evidence="8">
    <location>
        <begin position="1"/>
        <end position="23"/>
    </location>
</feature>
<evidence type="ECO:0000256" key="6">
    <source>
        <dbReference type="ARBA" id="ARBA00023132"/>
    </source>
</evidence>
<feature type="compositionally biased region" description="Polar residues" evidence="8">
    <location>
        <begin position="517"/>
        <end position="533"/>
    </location>
</feature>
<dbReference type="InterPro" id="IPR015007">
    <property type="entry name" value="NUP2/50/61"/>
</dbReference>
<proteinExistence type="predicted"/>
<dbReference type="InterPro" id="IPR053074">
    <property type="entry name" value="NPC_Nucleoporin"/>
</dbReference>
<protein>
    <recommendedName>
        <fullName evidence="9">RanBD1 domain-containing protein</fullName>
    </recommendedName>
</protein>
<reference evidence="10" key="1">
    <citation type="journal article" date="2020" name="Fungal Divers.">
        <title>Resolving the Mortierellaceae phylogeny through synthesis of multi-gene phylogenetics and phylogenomics.</title>
        <authorList>
            <person name="Vandepol N."/>
            <person name="Liber J."/>
            <person name="Desiro A."/>
            <person name="Na H."/>
            <person name="Kennedy M."/>
            <person name="Barry K."/>
            <person name="Grigoriev I.V."/>
            <person name="Miller A.N."/>
            <person name="O'Donnell K."/>
            <person name="Stajich J.E."/>
            <person name="Bonito G."/>
        </authorList>
    </citation>
    <scope>NUCLEOTIDE SEQUENCE</scope>
    <source>
        <strain evidence="10">MES-2147</strain>
    </source>
</reference>
<feature type="region of interest" description="Disordered" evidence="8">
    <location>
        <begin position="439"/>
        <end position="468"/>
    </location>
</feature>
<dbReference type="GO" id="GO:0051028">
    <property type="term" value="P:mRNA transport"/>
    <property type="evidence" value="ECO:0007669"/>
    <property type="project" value="UniProtKB-KW"/>
</dbReference>
<keyword evidence="6" id="KW-0906">Nuclear pore complex</keyword>
<dbReference type="SMART" id="SM00160">
    <property type="entry name" value="RanBD"/>
    <property type="match status" value="1"/>
</dbReference>
<evidence type="ECO:0000259" key="9">
    <source>
        <dbReference type="PROSITE" id="PS50196"/>
    </source>
</evidence>
<feature type="region of interest" description="Disordered" evidence="8">
    <location>
        <begin position="252"/>
        <end position="275"/>
    </location>
</feature>
<feature type="region of interest" description="Disordered" evidence="8">
    <location>
        <begin position="308"/>
        <end position="342"/>
    </location>
</feature>
<dbReference type="Gene3D" id="2.30.29.30">
    <property type="entry name" value="Pleckstrin-homology domain (PH domain)/Phosphotyrosine-binding domain (PTB)"/>
    <property type="match status" value="1"/>
</dbReference>
<keyword evidence="4" id="KW-0653">Protein transport</keyword>
<feature type="compositionally biased region" description="Basic and acidic residues" evidence="8">
    <location>
        <begin position="256"/>
        <end position="269"/>
    </location>
</feature>
<comment type="caution">
    <text evidence="10">The sequence shown here is derived from an EMBL/GenBank/DDBJ whole genome shotgun (WGS) entry which is preliminary data.</text>
</comment>
<keyword evidence="11" id="KW-1185">Reference proteome</keyword>
<evidence type="ECO:0000256" key="8">
    <source>
        <dbReference type="SAM" id="MobiDB-lite"/>
    </source>
</evidence>
<sequence length="662" mass="69496">MSKRGTENQITKDDYEREEEHGGTQEMGTFKKASNEELARRPMKALRRAVPRTSSNLSDDGTKRASPFAVLGTSPASSSQSSQTSIDEPAKPAKPPNPFAGFTFGIPSAPMTSASTSAPSSQPTFSFGGFGQPPVTTTPATGQETSGMKPSMTTGATSAPISTSSFSKNAFTFNIGSRPSAPTDVDTDSSINGDGSSTPVNREQYERLLRAMNMTFLKKVQKELEKNPIVNLSQIFNQYTQHRVRARVLAQEEEQEIRSETDSIERENTSEDAGTLRITRIGAGGVNSPKMGFGLPFDITNNAEDKKGFSFTAPKTDDPTSVPGNSSSTAAPSGATSSTSGFPSLASASPFAFGSSSVKGAVDPPKNPTAFNFGIPSSNPFGASSTATSTATASSTPSMFSFGTPKPFASSNSTPMSSTAGGEAGATLKPFAFANPAPTGISTGGAAPKPFAFSNPEPTSNSSGGEAPKPFGFFNSSLAGSSTGGGSKPFLFSNSALTSNNSPRGSAAPKPFAFQVPPTNATSPSSFSDTAQEGDNEKMPDDTKSQLVDNREGEEDEETVFEVRAKLYGVVEGANKDLGIGQFRVNENTETKKRRMIMRTAGTGLITLNSWIIQGMSAKRDKAVVTLFAIEDGKPKRFMLRVKEEASAEELLKALEAAQLGS</sequence>
<dbReference type="CDD" id="cd13170">
    <property type="entry name" value="RanBD_NUP50"/>
    <property type="match status" value="1"/>
</dbReference>
<feature type="compositionally biased region" description="Low complexity" evidence="8">
    <location>
        <begin position="107"/>
        <end position="126"/>
    </location>
</feature>
<name>A0A9P6SUX0_9FUNG</name>
<evidence type="ECO:0000313" key="11">
    <source>
        <dbReference type="Proteomes" id="UP000749646"/>
    </source>
</evidence>
<dbReference type="AlphaFoldDB" id="A0A9P6SUX0"/>
<feature type="compositionally biased region" description="Low complexity" evidence="8">
    <location>
        <begin position="323"/>
        <end position="342"/>
    </location>
</feature>
<keyword evidence="7" id="KW-0539">Nucleus</keyword>
<evidence type="ECO:0000256" key="4">
    <source>
        <dbReference type="ARBA" id="ARBA00022927"/>
    </source>
</evidence>
<dbReference type="PANTHER" id="PTHR38697">
    <property type="entry name" value="NUCLEAR PORE COMPLEX PROTEIN SIMILAR TO S. CEREVISIAE NUP2 (EUROFUNG)"/>
    <property type="match status" value="1"/>
</dbReference>
<feature type="region of interest" description="Disordered" evidence="8">
    <location>
        <begin position="176"/>
        <end position="200"/>
    </location>
</feature>
<dbReference type="InterPro" id="IPR011993">
    <property type="entry name" value="PH-like_dom_sf"/>
</dbReference>
<organism evidence="10 11">
    <name type="scientific">Modicella reniformis</name>
    <dbReference type="NCBI Taxonomy" id="1440133"/>
    <lineage>
        <taxon>Eukaryota</taxon>
        <taxon>Fungi</taxon>
        <taxon>Fungi incertae sedis</taxon>
        <taxon>Mucoromycota</taxon>
        <taxon>Mortierellomycotina</taxon>
        <taxon>Mortierellomycetes</taxon>
        <taxon>Mortierellales</taxon>
        <taxon>Mortierellaceae</taxon>
        <taxon>Modicella</taxon>
    </lineage>
</organism>
<feature type="compositionally biased region" description="Basic residues" evidence="8">
    <location>
        <begin position="41"/>
        <end position="50"/>
    </location>
</feature>
<feature type="compositionally biased region" description="Basic and acidic residues" evidence="8">
    <location>
        <begin position="535"/>
        <end position="544"/>
    </location>
</feature>
<evidence type="ECO:0000256" key="3">
    <source>
        <dbReference type="ARBA" id="ARBA00022816"/>
    </source>
</evidence>
<feature type="region of interest" description="Disordered" evidence="8">
    <location>
        <begin position="1"/>
        <end position="163"/>
    </location>
</feature>